<dbReference type="Gene3D" id="2.40.50.90">
    <property type="match status" value="1"/>
</dbReference>
<feature type="domain" description="TNase-like" evidence="2">
    <location>
        <begin position="107"/>
        <end position="212"/>
    </location>
</feature>
<reference evidence="3 4" key="1">
    <citation type="submission" date="2019-06" db="EMBL/GenBank/DDBJ databases">
        <authorList>
            <person name="Li M."/>
        </authorList>
    </citation>
    <scope>NUCLEOTIDE SEQUENCE [LARGE SCALE GENOMIC DNA]</scope>
    <source>
        <strain evidence="3 4">BGMRC6574</strain>
    </source>
</reference>
<dbReference type="Proteomes" id="UP000320314">
    <property type="component" value="Unassembled WGS sequence"/>
</dbReference>
<proteinExistence type="predicted"/>
<gene>
    <name evidence="3" type="ORF">FJU11_12065</name>
</gene>
<dbReference type="OrthoDB" id="309040at2"/>
<dbReference type="InterPro" id="IPR016071">
    <property type="entry name" value="Staphylococal_nuclease_OB-fold"/>
</dbReference>
<sequence>MPKRPHAPRKSTDAAARIRHATAIGRSRAGRSTSRSQRRGTARPTPCSDAFGCSKSSRVRQPAVAFSTNVEYIPFMTFEICRFTACSVLAIFAAAAPSMAHSDLIAGPVEAQLVRVVDGDTVLVDAEPWPQQRVRVAVRLRGVDTPELHASCASERKAAERAKHAVRRLLGESDHVRLTDIAGGKYFGRVLANVETANGKDLSRTLLGKKLAVRYQGGRRAEWTCSRNG</sequence>
<name>A0A506TYX4_9HYPH</name>
<dbReference type="SMART" id="SM00318">
    <property type="entry name" value="SNc"/>
    <property type="match status" value="1"/>
</dbReference>
<keyword evidence="4" id="KW-1185">Reference proteome</keyword>
<evidence type="ECO:0000256" key="1">
    <source>
        <dbReference type="SAM" id="MobiDB-lite"/>
    </source>
</evidence>
<dbReference type="AlphaFoldDB" id="A0A506TYX4"/>
<feature type="region of interest" description="Disordered" evidence="1">
    <location>
        <begin position="1"/>
        <end position="49"/>
    </location>
</feature>
<dbReference type="EMBL" id="VHLH01000022">
    <property type="protein sequence ID" value="TPW27282.1"/>
    <property type="molecule type" value="Genomic_DNA"/>
</dbReference>
<protein>
    <submittedName>
        <fullName evidence="3">Thermonuclease family protein</fullName>
    </submittedName>
</protein>
<evidence type="ECO:0000313" key="3">
    <source>
        <dbReference type="EMBL" id="TPW27282.1"/>
    </source>
</evidence>
<dbReference type="InterPro" id="IPR035437">
    <property type="entry name" value="SNase_OB-fold_sf"/>
</dbReference>
<evidence type="ECO:0000313" key="4">
    <source>
        <dbReference type="Proteomes" id="UP000320314"/>
    </source>
</evidence>
<evidence type="ECO:0000259" key="2">
    <source>
        <dbReference type="PROSITE" id="PS50830"/>
    </source>
</evidence>
<dbReference type="PROSITE" id="PS50830">
    <property type="entry name" value="TNASE_3"/>
    <property type="match status" value="1"/>
</dbReference>
<accession>A0A506TYX4</accession>
<organism evidence="3 4">
    <name type="scientific">Pararhizobium mangrovi</name>
    <dbReference type="NCBI Taxonomy" id="2590452"/>
    <lineage>
        <taxon>Bacteria</taxon>
        <taxon>Pseudomonadati</taxon>
        <taxon>Pseudomonadota</taxon>
        <taxon>Alphaproteobacteria</taxon>
        <taxon>Hyphomicrobiales</taxon>
        <taxon>Rhizobiaceae</taxon>
        <taxon>Rhizobium/Agrobacterium group</taxon>
        <taxon>Pararhizobium</taxon>
    </lineage>
</organism>
<dbReference type="SUPFAM" id="SSF50199">
    <property type="entry name" value="Staphylococcal nuclease"/>
    <property type="match status" value="1"/>
</dbReference>
<feature type="compositionally biased region" description="Low complexity" evidence="1">
    <location>
        <begin position="25"/>
        <end position="35"/>
    </location>
</feature>
<comment type="caution">
    <text evidence="3">The sequence shown here is derived from an EMBL/GenBank/DDBJ whole genome shotgun (WGS) entry which is preliminary data.</text>
</comment>
<dbReference type="Pfam" id="PF00565">
    <property type="entry name" value="SNase"/>
    <property type="match status" value="1"/>
</dbReference>